<evidence type="ECO:0000256" key="7">
    <source>
        <dbReference type="ARBA" id="ARBA00022967"/>
    </source>
</evidence>
<reference evidence="14 15" key="1">
    <citation type="journal article" date="2005" name="DNA Res.">
        <title>Complete genome sequence of the facultative anaerobic magnetotactic bacterium Magnetospirillum sp. strain AMB-1.</title>
        <authorList>
            <person name="Matsunaga T."/>
            <person name="Okamura Y."/>
            <person name="Fukuda Y."/>
            <person name="Wahyudi A.T."/>
            <person name="Murase Y."/>
            <person name="Takeyama H."/>
        </authorList>
    </citation>
    <scope>NUCLEOTIDE SEQUENCE [LARGE SCALE GENOMIC DNA]</scope>
    <source>
        <strain evidence="15">ATCC 700264 / AMB-1</strain>
    </source>
</reference>
<keyword evidence="12" id="KW-1003">Cell membrane</keyword>
<evidence type="ECO:0000256" key="11">
    <source>
        <dbReference type="ARBA" id="ARBA00047424"/>
    </source>
</evidence>
<dbReference type="GO" id="GO:0055070">
    <property type="term" value="P:copper ion homeostasis"/>
    <property type="evidence" value="ECO:0007669"/>
    <property type="project" value="TreeGrafter"/>
</dbReference>
<dbReference type="PRINTS" id="PR00119">
    <property type="entry name" value="CATATPASE"/>
</dbReference>
<dbReference type="FunFam" id="2.70.150.10:FF:000002">
    <property type="entry name" value="Copper-transporting ATPase 1, putative"/>
    <property type="match status" value="1"/>
</dbReference>
<dbReference type="NCBIfam" id="TIGR01494">
    <property type="entry name" value="ATPase_P-type"/>
    <property type="match status" value="1"/>
</dbReference>
<dbReference type="PANTHER" id="PTHR43520:SF8">
    <property type="entry name" value="P-TYPE CU(+) TRANSPORTER"/>
    <property type="match status" value="1"/>
</dbReference>
<dbReference type="EC" id="7.2.2.9" evidence="10"/>
<evidence type="ECO:0000256" key="9">
    <source>
        <dbReference type="ARBA" id="ARBA00023136"/>
    </source>
</evidence>
<name>Q2W6B4_PARM1</name>
<evidence type="ECO:0000256" key="5">
    <source>
        <dbReference type="ARBA" id="ARBA00022741"/>
    </source>
</evidence>
<dbReference type="Gene3D" id="3.40.1110.10">
    <property type="entry name" value="Calcium-transporting ATPase, cytoplasmic domain N"/>
    <property type="match status" value="1"/>
</dbReference>
<dbReference type="InterPro" id="IPR023299">
    <property type="entry name" value="ATPase_P-typ_cyto_dom_N"/>
</dbReference>
<dbReference type="SUPFAM" id="SSF81665">
    <property type="entry name" value="Calcium ATPase, transmembrane domain M"/>
    <property type="match status" value="1"/>
</dbReference>
<dbReference type="Pfam" id="PF00702">
    <property type="entry name" value="Hydrolase"/>
    <property type="match status" value="1"/>
</dbReference>
<dbReference type="Pfam" id="PF00122">
    <property type="entry name" value="E1-E2_ATPase"/>
    <property type="match status" value="1"/>
</dbReference>
<proteinExistence type="inferred from homology"/>
<dbReference type="InterPro" id="IPR017969">
    <property type="entry name" value="Heavy-metal-associated_CS"/>
</dbReference>
<keyword evidence="9" id="KW-0472">Membrane</keyword>
<comment type="subcellular location">
    <subcellularLocation>
        <location evidence="12">Cell membrane</location>
    </subcellularLocation>
    <subcellularLocation>
        <location evidence="1">Endomembrane system</location>
        <topology evidence="1">Multi-pass membrane protein</topology>
    </subcellularLocation>
</comment>
<evidence type="ECO:0000313" key="14">
    <source>
        <dbReference type="EMBL" id="BAE50611.1"/>
    </source>
</evidence>
<dbReference type="InterPro" id="IPR059000">
    <property type="entry name" value="ATPase_P-type_domA"/>
</dbReference>
<evidence type="ECO:0000256" key="1">
    <source>
        <dbReference type="ARBA" id="ARBA00004127"/>
    </source>
</evidence>
<evidence type="ECO:0000256" key="2">
    <source>
        <dbReference type="ARBA" id="ARBA00006024"/>
    </source>
</evidence>
<dbReference type="Gene3D" id="3.30.70.100">
    <property type="match status" value="1"/>
</dbReference>
<dbReference type="InterPro" id="IPR001757">
    <property type="entry name" value="P_typ_ATPase"/>
</dbReference>
<dbReference type="Gene3D" id="2.70.150.10">
    <property type="entry name" value="Calcium-transporting ATPase, cytoplasmic transduction domain A"/>
    <property type="match status" value="1"/>
</dbReference>
<organism evidence="14 15">
    <name type="scientific">Paramagnetospirillum magneticum (strain ATCC 700264 / AMB-1)</name>
    <name type="common">Magnetospirillum magneticum</name>
    <dbReference type="NCBI Taxonomy" id="342108"/>
    <lineage>
        <taxon>Bacteria</taxon>
        <taxon>Pseudomonadati</taxon>
        <taxon>Pseudomonadota</taxon>
        <taxon>Alphaproteobacteria</taxon>
        <taxon>Rhodospirillales</taxon>
        <taxon>Magnetospirillaceae</taxon>
        <taxon>Paramagnetospirillum</taxon>
    </lineage>
</organism>
<keyword evidence="8" id="KW-1133">Transmembrane helix</keyword>
<dbReference type="SFLD" id="SFLDG00002">
    <property type="entry name" value="C1.7:_P-type_atpase_like"/>
    <property type="match status" value="1"/>
</dbReference>
<dbReference type="KEGG" id="mag:amb1807"/>
<evidence type="ECO:0000256" key="10">
    <source>
        <dbReference type="ARBA" id="ARBA00038904"/>
    </source>
</evidence>
<sequence length="735" mass="76364">MGHESDVEDTVMTSQSLSLPVKGMTCAACSTRLERVLGKVDGVEQALVSLAAERADIRFDGERARPEDLVSAIVKAGFQADLAQSGDEDLDREEAEHAEESARHLRLLMLSALLTLPLIGQMVLDMAGLHIMIPPLIQLALAAPVQFWIGARFYTGAWASLKGGAGNMDVLVVLGTTAAFGLSAWHVAAGDAHHGNLYFEGASVVITLVLLGKLLEGRAKRSAAGAIRALMRLKPDTARVERDGLVIEVPAALVAVGEVVLVRPGERAPVDGTVVDGESQMDESLITGESLPVPRGPGDEVVAGAVNGEGLLRVEATRVGAQSTISRIIRMVQGAQAAKAPVQKLVDRISNVFVPVVTVIAALSFLGWWLIGGNLQVAFVAAVSVLVIACPCALGLATPTGIMVGTGLAARHGILIKDAEALELAHKVQVMVFDKTGTLTEGHPAVAAITAADGNGPELLRLAASAQQGSEHPLARALLSAATGGLAPLGSFRSLPGRGLEAEVEGSSLLIGSRRLMTERSIDPGTLADAAEAEEAQGRTLMWVAEGARMLGFIAVADPIKASAADAVARLRRLGIETVMLTGDNARAAQAVARAAGVDRVLAEVLPEDKEAEIRRIKESGKVVAMVGDGINDAPALAAAHIGIAMGTGTDVAMQAAGITLVKGDPSRLPEAIAISRATTSKIRQNLFWAFAYNVVAIPAAALGLLTPVIAGAAMAMSSVSVVSNSLLLRRWRMT</sequence>
<dbReference type="SUPFAM" id="SSF81653">
    <property type="entry name" value="Calcium ATPase, transduction domain A"/>
    <property type="match status" value="1"/>
</dbReference>
<dbReference type="InterPro" id="IPR018303">
    <property type="entry name" value="ATPase_P-typ_P_site"/>
</dbReference>
<dbReference type="SFLD" id="SFLDF00027">
    <property type="entry name" value="p-type_atpase"/>
    <property type="match status" value="1"/>
</dbReference>
<evidence type="ECO:0000256" key="8">
    <source>
        <dbReference type="ARBA" id="ARBA00022989"/>
    </source>
</evidence>
<dbReference type="InterPro" id="IPR027256">
    <property type="entry name" value="P-typ_ATPase_IB"/>
</dbReference>
<dbReference type="InterPro" id="IPR023214">
    <property type="entry name" value="HAD_sf"/>
</dbReference>
<comment type="similarity">
    <text evidence="2 12">Belongs to the cation transport ATPase (P-type) (TC 3.A.3) family. Type IB subfamily.</text>
</comment>
<dbReference type="InterPro" id="IPR008250">
    <property type="entry name" value="ATPase_P-typ_transduc_dom_A_sf"/>
</dbReference>
<dbReference type="SUPFAM" id="SSF56784">
    <property type="entry name" value="HAD-like"/>
    <property type="match status" value="1"/>
</dbReference>
<dbReference type="PRINTS" id="PR00943">
    <property type="entry name" value="CUATPASE"/>
</dbReference>
<dbReference type="HOGENOM" id="CLU_001771_0_3_5"/>
<dbReference type="Gene3D" id="3.40.50.1000">
    <property type="entry name" value="HAD superfamily/HAD-like"/>
    <property type="match status" value="1"/>
</dbReference>
<dbReference type="PROSITE" id="PS01047">
    <property type="entry name" value="HMA_1"/>
    <property type="match status" value="1"/>
</dbReference>
<keyword evidence="6 12" id="KW-0067">ATP-binding</keyword>
<dbReference type="InterPro" id="IPR006121">
    <property type="entry name" value="HMA_dom"/>
</dbReference>
<dbReference type="GO" id="GO:0005507">
    <property type="term" value="F:copper ion binding"/>
    <property type="evidence" value="ECO:0007669"/>
    <property type="project" value="TreeGrafter"/>
</dbReference>
<dbReference type="Pfam" id="PF00403">
    <property type="entry name" value="HMA"/>
    <property type="match status" value="1"/>
</dbReference>
<keyword evidence="15" id="KW-1185">Reference proteome</keyword>
<dbReference type="GO" id="GO:0012505">
    <property type="term" value="C:endomembrane system"/>
    <property type="evidence" value="ECO:0007669"/>
    <property type="project" value="UniProtKB-SubCell"/>
</dbReference>
<evidence type="ECO:0000259" key="13">
    <source>
        <dbReference type="PROSITE" id="PS50846"/>
    </source>
</evidence>
<evidence type="ECO:0000256" key="3">
    <source>
        <dbReference type="ARBA" id="ARBA00022692"/>
    </source>
</evidence>
<keyword evidence="4 12" id="KW-0479">Metal-binding</keyword>
<dbReference type="NCBIfam" id="TIGR01525">
    <property type="entry name" value="ATPase-IB_hvy"/>
    <property type="match status" value="1"/>
</dbReference>
<dbReference type="SFLD" id="SFLDS00003">
    <property type="entry name" value="Haloacid_Dehalogenase"/>
    <property type="match status" value="1"/>
</dbReference>
<dbReference type="InterPro" id="IPR036163">
    <property type="entry name" value="HMA_dom_sf"/>
</dbReference>
<dbReference type="NCBIfam" id="TIGR01511">
    <property type="entry name" value="ATPase-IB1_Cu"/>
    <property type="match status" value="1"/>
</dbReference>
<accession>Q2W6B4</accession>
<dbReference type="InterPro" id="IPR036412">
    <property type="entry name" value="HAD-like_sf"/>
</dbReference>
<gene>
    <name evidence="14" type="ordered locus">amb1807</name>
</gene>
<dbReference type="PROSITE" id="PS00154">
    <property type="entry name" value="ATPASE_E1_E2"/>
    <property type="match status" value="1"/>
</dbReference>
<dbReference type="CDD" id="cd02094">
    <property type="entry name" value="P-type_ATPase_Cu-like"/>
    <property type="match status" value="1"/>
</dbReference>
<dbReference type="AlphaFoldDB" id="Q2W6B4"/>
<dbReference type="GO" id="GO:0043682">
    <property type="term" value="F:P-type divalent copper transporter activity"/>
    <property type="evidence" value="ECO:0007669"/>
    <property type="project" value="UniProtKB-EC"/>
</dbReference>
<dbReference type="InterPro" id="IPR044492">
    <property type="entry name" value="P_typ_ATPase_HD_dom"/>
</dbReference>
<evidence type="ECO:0000313" key="15">
    <source>
        <dbReference type="Proteomes" id="UP000007058"/>
    </source>
</evidence>
<dbReference type="PROSITE" id="PS50846">
    <property type="entry name" value="HMA_2"/>
    <property type="match status" value="1"/>
</dbReference>
<evidence type="ECO:0000256" key="12">
    <source>
        <dbReference type="RuleBase" id="RU362081"/>
    </source>
</evidence>
<evidence type="ECO:0000256" key="6">
    <source>
        <dbReference type="ARBA" id="ARBA00022840"/>
    </source>
</evidence>
<evidence type="ECO:0000256" key="4">
    <source>
        <dbReference type="ARBA" id="ARBA00022723"/>
    </source>
</evidence>
<keyword evidence="7" id="KW-1278">Translocase</keyword>
<dbReference type="SUPFAM" id="SSF55008">
    <property type="entry name" value="HMA, heavy metal-associated domain"/>
    <property type="match status" value="1"/>
</dbReference>
<dbReference type="Proteomes" id="UP000007058">
    <property type="component" value="Chromosome"/>
</dbReference>
<protein>
    <recommendedName>
        <fullName evidence="10">P-type Cu(2+) transporter</fullName>
        <ecNumber evidence="10">7.2.2.9</ecNumber>
    </recommendedName>
</protein>
<dbReference type="STRING" id="342108.amb1807"/>
<keyword evidence="3" id="KW-0812">Transmembrane</keyword>
<dbReference type="GO" id="GO:0016887">
    <property type="term" value="F:ATP hydrolysis activity"/>
    <property type="evidence" value="ECO:0007669"/>
    <property type="project" value="InterPro"/>
</dbReference>
<keyword evidence="5 12" id="KW-0547">Nucleotide-binding</keyword>
<dbReference type="CDD" id="cd00371">
    <property type="entry name" value="HMA"/>
    <property type="match status" value="1"/>
</dbReference>
<dbReference type="EMBL" id="AP007255">
    <property type="protein sequence ID" value="BAE50611.1"/>
    <property type="molecule type" value="Genomic_DNA"/>
</dbReference>
<feature type="domain" description="HMA" evidence="13">
    <location>
        <begin position="15"/>
        <end position="81"/>
    </location>
</feature>
<comment type="catalytic activity">
    <reaction evidence="11">
        <text>Cu(2+)(in) + ATP + H2O = Cu(2+)(out) + ADP + phosphate + H(+)</text>
        <dbReference type="Rhea" id="RHEA:10376"/>
        <dbReference type="ChEBI" id="CHEBI:15377"/>
        <dbReference type="ChEBI" id="CHEBI:15378"/>
        <dbReference type="ChEBI" id="CHEBI:29036"/>
        <dbReference type="ChEBI" id="CHEBI:30616"/>
        <dbReference type="ChEBI" id="CHEBI:43474"/>
        <dbReference type="ChEBI" id="CHEBI:456216"/>
        <dbReference type="EC" id="7.2.2.9"/>
    </reaction>
</comment>
<dbReference type="FunFam" id="3.30.70.100:FF:000005">
    <property type="entry name" value="Copper-exporting P-type ATPase A"/>
    <property type="match status" value="1"/>
</dbReference>
<dbReference type="GO" id="GO:0005524">
    <property type="term" value="F:ATP binding"/>
    <property type="evidence" value="ECO:0007669"/>
    <property type="project" value="UniProtKB-UniRule"/>
</dbReference>
<dbReference type="GO" id="GO:0005886">
    <property type="term" value="C:plasma membrane"/>
    <property type="evidence" value="ECO:0007669"/>
    <property type="project" value="UniProtKB-SubCell"/>
</dbReference>
<dbReference type="InterPro" id="IPR023298">
    <property type="entry name" value="ATPase_P-typ_TM_dom_sf"/>
</dbReference>
<dbReference type="PANTHER" id="PTHR43520">
    <property type="entry name" value="ATP7, ISOFORM B"/>
    <property type="match status" value="1"/>
</dbReference>